<comment type="caution">
    <text evidence="2">The sequence shown here is derived from an EMBL/GenBank/DDBJ whole genome shotgun (WGS) entry which is preliminary data.</text>
</comment>
<dbReference type="InterPro" id="IPR053781">
    <property type="entry name" value="F-box_AtFBL13-like"/>
</dbReference>
<sequence length="436" mass="50582">MEKSIAESGVASTISMDKAMLRCCKDRDHCDLISHLPDEILVTILHKLDSKTAVSTSILSRRWRHMWTFLQSLHLSEMTLPDDCCRVRLQPVPESYFNRNKKRHFVESVVWLRKLENKMTLRRLSFVFSGNKECVDVVNGAIASTVEDGIEDMDVAVVRDFNYEFPSWLLSGEKGSSLTSLCLSFCKLSVPLHFRGFNYLRKLVLIRMNMNLKEIQLALVSCTNLVSLHLVHMLAIRTLQFPKLKELVWIQCPTSGQVQIDTPALQRLEYYGETFPLSSFKCIPCLEHVSLQFNMGGDPDYHAKELESISNFFPHVSSLFLRYEVPEVRYLSWLENEPWDGVVWDDHNFQHNNLKELQMYNFLGRDKEINFARLLLCRAPNLRTIAFSQSPLREAVDHELVPFDWFEAENFNPRENQFILSKLFEGVSSSARVLFM</sequence>
<dbReference type="Pfam" id="PF00646">
    <property type="entry name" value="F-box"/>
    <property type="match status" value="1"/>
</dbReference>
<dbReference type="AlphaFoldDB" id="A0A5J9TE16"/>
<dbReference type="InterPro" id="IPR032675">
    <property type="entry name" value="LRR_dom_sf"/>
</dbReference>
<dbReference type="SMART" id="SM00256">
    <property type="entry name" value="FBOX"/>
    <property type="match status" value="1"/>
</dbReference>
<dbReference type="PANTHER" id="PTHR35545">
    <property type="entry name" value="F-BOX DOMAIN-CONTAINING PROTEIN"/>
    <property type="match status" value="1"/>
</dbReference>
<dbReference type="Proteomes" id="UP000324897">
    <property type="component" value="Chromosome 3"/>
</dbReference>
<organism evidence="2 3">
    <name type="scientific">Eragrostis curvula</name>
    <name type="common">weeping love grass</name>
    <dbReference type="NCBI Taxonomy" id="38414"/>
    <lineage>
        <taxon>Eukaryota</taxon>
        <taxon>Viridiplantae</taxon>
        <taxon>Streptophyta</taxon>
        <taxon>Embryophyta</taxon>
        <taxon>Tracheophyta</taxon>
        <taxon>Spermatophyta</taxon>
        <taxon>Magnoliopsida</taxon>
        <taxon>Liliopsida</taxon>
        <taxon>Poales</taxon>
        <taxon>Poaceae</taxon>
        <taxon>PACMAD clade</taxon>
        <taxon>Chloridoideae</taxon>
        <taxon>Eragrostideae</taxon>
        <taxon>Eragrostidinae</taxon>
        <taxon>Eragrostis</taxon>
    </lineage>
</organism>
<reference evidence="2 3" key="1">
    <citation type="journal article" date="2019" name="Sci. Rep.">
        <title>A high-quality genome of Eragrostis curvula grass provides insights into Poaceae evolution and supports new strategies to enhance forage quality.</title>
        <authorList>
            <person name="Carballo J."/>
            <person name="Santos B.A.C.M."/>
            <person name="Zappacosta D."/>
            <person name="Garbus I."/>
            <person name="Selva J.P."/>
            <person name="Gallo C.A."/>
            <person name="Diaz A."/>
            <person name="Albertini E."/>
            <person name="Caccamo M."/>
            <person name="Echenique V."/>
        </authorList>
    </citation>
    <scope>NUCLEOTIDE SEQUENCE [LARGE SCALE GENOMIC DNA]</scope>
    <source>
        <strain evidence="3">cv. Victoria</strain>
        <tissue evidence="2">Leaf</tissue>
    </source>
</reference>
<dbReference type="PROSITE" id="PS50181">
    <property type="entry name" value="FBOX"/>
    <property type="match status" value="1"/>
</dbReference>
<dbReference type="SUPFAM" id="SSF81383">
    <property type="entry name" value="F-box domain"/>
    <property type="match status" value="1"/>
</dbReference>
<dbReference type="Pfam" id="PF23622">
    <property type="entry name" value="LRR_At1g61320_AtMIF1"/>
    <property type="match status" value="1"/>
</dbReference>
<evidence type="ECO:0000313" key="2">
    <source>
        <dbReference type="EMBL" id="TVU09554.1"/>
    </source>
</evidence>
<evidence type="ECO:0000313" key="3">
    <source>
        <dbReference type="Proteomes" id="UP000324897"/>
    </source>
</evidence>
<gene>
    <name evidence="2" type="ORF">EJB05_43037</name>
</gene>
<evidence type="ECO:0000259" key="1">
    <source>
        <dbReference type="PROSITE" id="PS50181"/>
    </source>
</evidence>
<dbReference type="Gramene" id="TVU09554">
    <property type="protein sequence ID" value="TVU09554"/>
    <property type="gene ID" value="EJB05_43037"/>
</dbReference>
<dbReference type="EMBL" id="RWGY01000039">
    <property type="protein sequence ID" value="TVU09554.1"/>
    <property type="molecule type" value="Genomic_DNA"/>
</dbReference>
<dbReference type="InterPro" id="IPR036047">
    <property type="entry name" value="F-box-like_dom_sf"/>
</dbReference>
<dbReference type="Gene3D" id="1.20.1280.50">
    <property type="match status" value="1"/>
</dbReference>
<dbReference type="PANTHER" id="PTHR35545:SF16">
    <property type="entry name" value="OS07G0554800 PROTEIN"/>
    <property type="match status" value="1"/>
</dbReference>
<accession>A0A5J9TE16</accession>
<feature type="domain" description="F-box" evidence="1">
    <location>
        <begin position="30"/>
        <end position="66"/>
    </location>
</feature>
<keyword evidence="3" id="KW-1185">Reference proteome</keyword>
<dbReference type="OrthoDB" id="617321at2759"/>
<protein>
    <recommendedName>
        <fullName evidence="1">F-box domain-containing protein</fullName>
    </recommendedName>
</protein>
<dbReference type="InterPro" id="IPR001810">
    <property type="entry name" value="F-box_dom"/>
</dbReference>
<proteinExistence type="predicted"/>
<dbReference type="SUPFAM" id="SSF52047">
    <property type="entry name" value="RNI-like"/>
    <property type="match status" value="1"/>
</dbReference>
<dbReference type="Gene3D" id="3.80.10.10">
    <property type="entry name" value="Ribonuclease Inhibitor"/>
    <property type="match status" value="1"/>
</dbReference>
<dbReference type="InterPro" id="IPR055357">
    <property type="entry name" value="LRR_At1g61320_AtMIF1"/>
</dbReference>
<name>A0A5J9TE16_9POAL</name>
<dbReference type="CDD" id="cd22160">
    <property type="entry name" value="F-box_AtFBL13-like"/>
    <property type="match status" value="1"/>
</dbReference>